<keyword evidence="1" id="KW-0472">Membrane</keyword>
<dbReference type="EMBL" id="LFWV01000032">
    <property type="protein sequence ID" value="KON31569.1"/>
    <property type="molecule type" value="Genomic_DNA"/>
</dbReference>
<dbReference type="GO" id="GO:0016491">
    <property type="term" value="F:oxidoreductase activity"/>
    <property type="evidence" value="ECO:0007669"/>
    <property type="project" value="InterPro"/>
</dbReference>
<comment type="caution">
    <text evidence="3">The sequence shown here is derived from an EMBL/GenBank/DDBJ whole genome shotgun (WGS) entry which is preliminary data.</text>
</comment>
<accession>A0A0M0BT08</accession>
<dbReference type="PROSITE" id="PS51352">
    <property type="entry name" value="THIOREDOXIN_2"/>
    <property type="match status" value="1"/>
</dbReference>
<dbReference type="PANTHER" id="PTHR42852:SF13">
    <property type="entry name" value="PROTEIN DIPZ"/>
    <property type="match status" value="1"/>
</dbReference>
<feature type="domain" description="Thioredoxin" evidence="2">
    <location>
        <begin position="23"/>
        <end position="163"/>
    </location>
</feature>
<name>A0A0M0BT08_9ARCH</name>
<organism evidence="3 4">
    <name type="scientific">miscellaneous Crenarchaeota group-1 archaeon SG8-32-3</name>
    <dbReference type="NCBI Taxonomy" id="1685125"/>
    <lineage>
        <taxon>Archaea</taxon>
        <taxon>Candidatus Bathyarchaeota</taxon>
        <taxon>MCG-1</taxon>
    </lineage>
</organism>
<dbReference type="GO" id="GO:0016209">
    <property type="term" value="F:antioxidant activity"/>
    <property type="evidence" value="ECO:0007669"/>
    <property type="project" value="InterPro"/>
</dbReference>
<evidence type="ECO:0000313" key="4">
    <source>
        <dbReference type="Proteomes" id="UP000054016"/>
    </source>
</evidence>
<keyword evidence="1" id="KW-1133">Transmembrane helix</keyword>
<dbReference type="InterPro" id="IPR036249">
    <property type="entry name" value="Thioredoxin-like_sf"/>
</dbReference>
<dbReference type="InterPro" id="IPR013766">
    <property type="entry name" value="Thioredoxin_domain"/>
</dbReference>
<dbReference type="AlphaFoldDB" id="A0A0M0BT08"/>
<evidence type="ECO:0000259" key="2">
    <source>
        <dbReference type="PROSITE" id="PS51352"/>
    </source>
</evidence>
<dbReference type="Proteomes" id="UP000054016">
    <property type="component" value="Unassembled WGS sequence"/>
</dbReference>
<dbReference type="Pfam" id="PF00578">
    <property type="entry name" value="AhpC-TSA"/>
    <property type="match status" value="1"/>
</dbReference>
<feature type="transmembrane region" description="Helical" evidence="1">
    <location>
        <begin position="181"/>
        <end position="203"/>
    </location>
</feature>
<dbReference type="PANTHER" id="PTHR42852">
    <property type="entry name" value="THIOL:DISULFIDE INTERCHANGE PROTEIN DSBE"/>
    <property type="match status" value="1"/>
</dbReference>
<sequence>MRTKILAFSLFLTIAFVFGVNSGFGQEKAQDFELVDINGKAFSLSEHLGKVVLLDFFATWCGPCIMEIEHLQALYSDYSSEQLVILSISVDIESDSLPKLQLFAQQNQMQWTVARDTDNVGYKYGVSPIPHLFVVDTEGYERYSHIGLTAESTLRSEIDALISENGTGDSSDSDAAQTGSYYSLLAVIGVCGIALFVIAAMAAKKKAGKVKTY</sequence>
<reference evidence="4" key="1">
    <citation type="submission" date="2015-06" db="EMBL/GenBank/DDBJ databases">
        <title>New insights into the roles of widespread benthic archaea in carbon and nitrogen cycling.</title>
        <authorList>
            <person name="Lazar C.S."/>
            <person name="Baker B.J."/>
            <person name="Seitz K.W."/>
            <person name="Hyde A.S."/>
            <person name="Dick G.J."/>
            <person name="Hinrichs K.-U."/>
            <person name="Teske A.P."/>
        </authorList>
    </citation>
    <scope>NUCLEOTIDE SEQUENCE [LARGE SCALE GENOMIC DNA]</scope>
</reference>
<dbReference type="InterPro" id="IPR050553">
    <property type="entry name" value="Thioredoxin_ResA/DsbE_sf"/>
</dbReference>
<dbReference type="CDD" id="cd02966">
    <property type="entry name" value="TlpA_like_family"/>
    <property type="match status" value="1"/>
</dbReference>
<dbReference type="Gene3D" id="3.40.30.10">
    <property type="entry name" value="Glutaredoxin"/>
    <property type="match status" value="1"/>
</dbReference>
<protein>
    <recommendedName>
        <fullName evidence="2">Thioredoxin domain-containing protein</fullName>
    </recommendedName>
</protein>
<keyword evidence="1" id="KW-0812">Transmembrane</keyword>
<gene>
    <name evidence="3" type="ORF">AC478_02635</name>
</gene>
<dbReference type="SUPFAM" id="SSF52833">
    <property type="entry name" value="Thioredoxin-like"/>
    <property type="match status" value="1"/>
</dbReference>
<dbReference type="InterPro" id="IPR000866">
    <property type="entry name" value="AhpC/TSA"/>
</dbReference>
<evidence type="ECO:0000256" key="1">
    <source>
        <dbReference type="SAM" id="Phobius"/>
    </source>
</evidence>
<proteinExistence type="predicted"/>
<evidence type="ECO:0000313" key="3">
    <source>
        <dbReference type="EMBL" id="KON31569.1"/>
    </source>
</evidence>